<accession>A0A0K0DF56</accession>
<name>A0A0K0DF56_ANGCA</name>
<dbReference type="PANTHER" id="PTHR37970:SF1">
    <property type="entry name" value="SERINE-RICH ADHESIN FOR PLATELETS"/>
    <property type="match status" value="1"/>
</dbReference>
<dbReference type="AlphaFoldDB" id="A0A0K0DF56"/>
<evidence type="ECO:0000313" key="2">
    <source>
        <dbReference type="WBParaSite" id="ACAC_0000957001-mRNA-1"/>
    </source>
</evidence>
<keyword evidence="1" id="KW-1185">Reference proteome</keyword>
<organism evidence="1 2">
    <name type="scientific">Angiostrongylus cantonensis</name>
    <name type="common">Rat lungworm</name>
    <dbReference type="NCBI Taxonomy" id="6313"/>
    <lineage>
        <taxon>Eukaryota</taxon>
        <taxon>Metazoa</taxon>
        <taxon>Ecdysozoa</taxon>
        <taxon>Nematoda</taxon>
        <taxon>Chromadorea</taxon>
        <taxon>Rhabditida</taxon>
        <taxon>Rhabditina</taxon>
        <taxon>Rhabditomorpha</taxon>
        <taxon>Strongyloidea</taxon>
        <taxon>Metastrongylidae</taxon>
        <taxon>Angiostrongylus</taxon>
    </lineage>
</organism>
<dbReference type="PANTHER" id="PTHR37970">
    <property type="entry name" value="PROTEIN CBG08587"/>
    <property type="match status" value="1"/>
</dbReference>
<proteinExistence type="predicted"/>
<protein>
    <submittedName>
        <fullName evidence="2">Non-specific serine/threonine protein kinase</fullName>
    </submittedName>
</protein>
<reference evidence="2" key="2">
    <citation type="submission" date="2017-02" db="UniProtKB">
        <authorList>
            <consortium name="WormBaseParasite"/>
        </authorList>
    </citation>
    <scope>IDENTIFICATION</scope>
</reference>
<reference evidence="1" key="1">
    <citation type="submission" date="2012-09" db="EMBL/GenBank/DDBJ databases">
        <authorList>
            <person name="Martin A.A."/>
        </authorList>
    </citation>
    <scope>NUCLEOTIDE SEQUENCE</scope>
</reference>
<dbReference type="Proteomes" id="UP000035642">
    <property type="component" value="Unassembled WGS sequence"/>
</dbReference>
<sequence>MWRELTHFCRRGEEPISRNKIGQLEFSHFVITSPHPMLAKGKSLFYNALLPRPGNSDYLVTLMIASYSQYAPLMRRSSSRLFMLPGFLELEDIDGSVKKFLHDTGTPNLDGRHTKVIAMPRLNLCSFHTLAAHHSNERINSTAHEQLVSFILLQLLTALRMLQSDGVELLSTNFKEFLLAYRFAPDSQQEMLEFPRLIFLPETFGAEIESGGDEMVGLCRYAMRALCTLLRHRMDGKPPPIQLRSGYSRALLACATLLQEDKSSSLTKAKNVLEIALWGGEPCHTDVRARIWLDMARAECVDMMLRQLVCEPGCRLGASEHYQVEFLLSATPRSIVESHRAILAANI</sequence>
<evidence type="ECO:0000313" key="1">
    <source>
        <dbReference type="Proteomes" id="UP000035642"/>
    </source>
</evidence>
<dbReference type="WBParaSite" id="ACAC_0000957001-mRNA-1">
    <property type="protein sequence ID" value="ACAC_0000957001-mRNA-1"/>
    <property type="gene ID" value="ACAC_0000957001"/>
</dbReference>